<comment type="caution">
    <text evidence="2">The sequence shown here is derived from an EMBL/GenBank/DDBJ whole genome shotgun (WGS) entry which is preliminary data.</text>
</comment>
<keyword evidence="1" id="KW-1133">Transmembrane helix</keyword>
<dbReference type="RefSeq" id="WP_171189664.1">
    <property type="nucleotide sequence ID" value="NZ_WTPX01000198.1"/>
</dbReference>
<proteinExistence type="predicted"/>
<reference evidence="2 3" key="1">
    <citation type="journal article" date="2020" name="Syst. Appl. Microbiol.">
        <title>Alienimonas chondri sp. nov., a novel planctomycete isolated from the biofilm of the red alga Chondrus crispus.</title>
        <authorList>
            <person name="Vitorino I."/>
            <person name="Albuquerque L."/>
            <person name="Wiegand S."/>
            <person name="Kallscheuer N."/>
            <person name="da Costa M.S."/>
            <person name="Lobo-da-Cunha A."/>
            <person name="Jogler C."/>
            <person name="Lage O.M."/>
        </authorList>
    </citation>
    <scope>NUCLEOTIDE SEQUENCE [LARGE SCALE GENOMIC DNA]</scope>
    <source>
        <strain evidence="2 3">LzC2</strain>
    </source>
</reference>
<keyword evidence="3" id="KW-1185">Reference proteome</keyword>
<keyword evidence="1" id="KW-0472">Membrane</keyword>
<feature type="transmembrane region" description="Helical" evidence="1">
    <location>
        <begin position="21"/>
        <end position="37"/>
    </location>
</feature>
<name>A0ABX1VJ17_9PLAN</name>
<sequence length="75" mass="7464">MTTTTAPSPRYRLNAADGLKILRGAALAAGGAILAYLSTEVLPNLTTDAALGGALAAAAATTLNALRKWLTGPAV</sequence>
<keyword evidence="1" id="KW-0812">Transmembrane</keyword>
<accession>A0ABX1VJ17</accession>
<organism evidence="2 3">
    <name type="scientific">Alienimonas chondri</name>
    <dbReference type="NCBI Taxonomy" id="2681879"/>
    <lineage>
        <taxon>Bacteria</taxon>
        <taxon>Pseudomonadati</taxon>
        <taxon>Planctomycetota</taxon>
        <taxon>Planctomycetia</taxon>
        <taxon>Planctomycetales</taxon>
        <taxon>Planctomycetaceae</taxon>
        <taxon>Alienimonas</taxon>
    </lineage>
</organism>
<gene>
    <name evidence="2" type="ORF">LzC2_38650</name>
</gene>
<evidence type="ECO:0000256" key="1">
    <source>
        <dbReference type="SAM" id="Phobius"/>
    </source>
</evidence>
<dbReference type="EMBL" id="WTPX01000198">
    <property type="protein sequence ID" value="NNJ27757.1"/>
    <property type="molecule type" value="Genomic_DNA"/>
</dbReference>
<feature type="transmembrane region" description="Helical" evidence="1">
    <location>
        <begin position="49"/>
        <end position="66"/>
    </location>
</feature>
<evidence type="ECO:0000313" key="3">
    <source>
        <dbReference type="Proteomes" id="UP000609651"/>
    </source>
</evidence>
<dbReference type="Proteomes" id="UP000609651">
    <property type="component" value="Unassembled WGS sequence"/>
</dbReference>
<evidence type="ECO:0000313" key="2">
    <source>
        <dbReference type="EMBL" id="NNJ27757.1"/>
    </source>
</evidence>
<evidence type="ECO:0008006" key="4">
    <source>
        <dbReference type="Google" id="ProtNLM"/>
    </source>
</evidence>
<protein>
    <recommendedName>
        <fullName evidence="4">Holin</fullName>
    </recommendedName>
</protein>